<dbReference type="SUPFAM" id="SSF49599">
    <property type="entry name" value="TRAF domain-like"/>
    <property type="match status" value="1"/>
</dbReference>
<dbReference type="InterPro" id="IPR049342">
    <property type="entry name" value="TRAF1-6_MATH_dom"/>
</dbReference>
<reference evidence="4" key="1">
    <citation type="submission" date="2024-02" db="UniProtKB">
        <authorList>
            <consortium name="WormBaseParasite"/>
        </authorList>
    </citation>
    <scope>IDENTIFICATION</scope>
</reference>
<accession>A0AAF3F7Q2</accession>
<protein>
    <recommendedName>
        <fullName evidence="2">MATH domain-containing protein</fullName>
    </recommendedName>
</protein>
<dbReference type="GO" id="GO:0043122">
    <property type="term" value="P:regulation of canonical NF-kappaB signal transduction"/>
    <property type="evidence" value="ECO:0007669"/>
    <property type="project" value="TreeGrafter"/>
</dbReference>
<dbReference type="PROSITE" id="PS50144">
    <property type="entry name" value="MATH"/>
    <property type="match status" value="1"/>
</dbReference>
<dbReference type="WBParaSite" id="MBELARI_LOCUS21700">
    <property type="protein sequence ID" value="MBELARI_LOCUS21700"/>
    <property type="gene ID" value="MBELARI_LOCUS21700"/>
</dbReference>
<evidence type="ECO:0000313" key="4">
    <source>
        <dbReference type="WBParaSite" id="MBELARI_LOCUS21700"/>
    </source>
</evidence>
<dbReference type="CDD" id="cd00270">
    <property type="entry name" value="MATH_TRAF_C"/>
    <property type="match status" value="1"/>
</dbReference>
<dbReference type="Gene3D" id="2.60.210.10">
    <property type="entry name" value="Apoptosis, Tumor Necrosis Factor Receptor Associated Protein 2, Chain A"/>
    <property type="match status" value="1"/>
</dbReference>
<feature type="domain" description="MATH" evidence="2">
    <location>
        <begin position="167"/>
        <end position="315"/>
    </location>
</feature>
<feature type="region of interest" description="Disordered" evidence="1">
    <location>
        <begin position="22"/>
        <end position="87"/>
    </location>
</feature>
<dbReference type="InterPro" id="IPR002083">
    <property type="entry name" value="MATH/TRAF_dom"/>
</dbReference>
<sequence>MIKMAELATDAHPLQEVVTVRPILPKTARQPSPRPSSRDSMLTPIGSPKDVERKLTPMTISPLVSLNGLNEEKPLGDTPPLPASMNPPGADDIINCPFKDFGCTCRGRTLDIKKHIRDDKFDHLAQLCDKTISFRAKAMESMTNSTGNIDLAARLSIKSQAIVMKFSSQLVWRIDNYRKHFETAKKGRIPVIYSPPFHSHRHGYKMCAVLAPFGEGKAVREYASIFVSILKDEYDGILPWPFQCPITITWINQDETHQNKIETLIPKAVPENEPFLGRPPTERNPAFGIQRFIRVAELTKGKFIVNDTAFIRVDVDVRDVPTL</sequence>
<dbReference type="PANTHER" id="PTHR10131">
    <property type="entry name" value="TNF RECEPTOR ASSOCIATED FACTOR"/>
    <property type="match status" value="1"/>
</dbReference>
<dbReference type="Proteomes" id="UP000887575">
    <property type="component" value="Unassembled WGS sequence"/>
</dbReference>
<evidence type="ECO:0000256" key="1">
    <source>
        <dbReference type="SAM" id="MobiDB-lite"/>
    </source>
</evidence>
<keyword evidence="3" id="KW-1185">Reference proteome</keyword>
<evidence type="ECO:0000259" key="2">
    <source>
        <dbReference type="PROSITE" id="PS50144"/>
    </source>
</evidence>
<proteinExistence type="predicted"/>
<dbReference type="AlphaFoldDB" id="A0AAF3F7Q2"/>
<organism evidence="3 4">
    <name type="scientific">Mesorhabditis belari</name>
    <dbReference type="NCBI Taxonomy" id="2138241"/>
    <lineage>
        <taxon>Eukaryota</taxon>
        <taxon>Metazoa</taxon>
        <taxon>Ecdysozoa</taxon>
        <taxon>Nematoda</taxon>
        <taxon>Chromadorea</taxon>
        <taxon>Rhabditida</taxon>
        <taxon>Rhabditina</taxon>
        <taxon>Rhabditomorpha</taxon>
        <taxon>Rhabditoidea</taxon>
        <taxon>Rhabditidae</taxon>
        <taxon>Mesorhabditinae</taxon>
        <taxon>Mesorhabditis</taxon>
    </lineage>
</organism>
<dbReference type="Pfam" id="PF21355">
    <property type="entry name" value="TRAF-mep_MATH"/>
    <property type="match status" value="1"/>
</dbReference>
<feature type="compositionally biased region" description="Polar residues" evidence="1">
    <location>
        <begin position="58"/>
        <end position="68"/>
    </location>
</feature>
<dbReference type="PANTHER" id="PTHR10131:SF151">
    <property type="entry name" value="TNF RECEPTOR ASSOCIATED FACTOR (TRAF) HOMOLOG"/>
    <property type="match status" value="1"/>
</dbReference>
<name>A0AAF3F7Q2_9BILA</name>
<dbReference type="InterPro" id="IPR008974">
    <property type="entry name" value="TRAF-like"/>
</dbReference>
<evidence type="ECO:0000313" key="3">
    <source>
        <dbReference type="Proteomes" id="UP000887575"/>
    </source>
</evidence>